<sequence length="336" mass="35585">MAEHPASLTDGVDVVLTDLDGVVYRGRNAIPHAVEALTRASLTARVGYITNNASRRPIDVAEHLERYGLEVSEGDVVTSSQAGVQLLATLVPAGSTVLVTGGLGLSSIVEAAGFTVTSSAEDSPAAVIQGFSPDLGWKELAEASFALADPDVPWVATNMDWSIPVERGIAPGNGTLVSAVHQAVGRMPVVAGKPERQIFDTAVERFGGGRTLFIGDRLDTDIKGANDVGIPSVLVLTGIDRAKQVLAADQRSRPTYVLEDLRGLSQPYPETVRREDEDGTRYVTVGTSTVAMRGHVVRVLDAGTDIDRLRAGSTIIWESELAIYGLDVDPQLYGGE</sequence>
<dbReference type="Proteomes" id="UP000709437">
    <property type="component" value="Unassembled WGS sequence"/>
</dbReference>
<dbReference type="PANTHER" id="PTHR19288:SF95">
    <property type="entry name" value="D-GLYCEROL 3-PHOSPHATE PHOSPHATASE"/>
    <property type="match status" value="1"/>
</dbReference>
<name>A0A9Q2ZLG2_9MICO</name>
<dbReference type="NCBIfam" id="TIGR01460">
    <property type="entry name" value="HAD-SF-IIA"/>
    <property type="match status" value="1"/>
</dbReference>
<accession>A0A9Q2ZLG2</accession>
<dbReference type="InterPro" id="IPR036412">
    <property type="entry name" value="HAD-like_sf"/>
</dbReference>
<dbReference type="PANTHER" id="PTHR19288">
    <property type="entry name" value="4-NITROPHENYLPHOSPHATASE-RELATED"/>
    <property type="match status" value="1"/>
</dbReference>
<evidence type="ECO:0000313" key="2">
    <source>
        <dbReference type="Proteomes" id="UP000709437"/>
    </source>
</evidence>
<proteinExistence type="predicted"/>
<dbReference type="InterPro" id="IPR006357">
    <property type="entry name" value="HAD-SF_hydro_IIA"/>
</dbReference>
<organism evidence="1 2">
    <name type="scientific">Curtobacterium flaccumfaciens pv. flaccumfaciens</name>
    <dbReference type="NCBI Taxonomy" id="138532"/>
    <lineage>
        <taxon>Bacteria</taxon>
        <taxon>Bacillati</taxon>
        <taxon>Actinomycetota</taxon>
        <taxon>Actinomycetes</taxon>
        <taxon>Micrococcales</taxon>
        <taxon>Microbacteriaceae</taxon>
        <taxon>Curtobacterium</taxon>
    </lineage>
</organism>
<dbReference type="NCBIfam" id="TIGR01549">
    <property type="entry name" value="HAD-SF-IA-v1"/>
    <property type="match status" value="1"/>
</dbReference>
<dbReference type="Pfam" id="PF13242">
    <property type="entry name" value="Hydrolase_like"/>
    <property type="match status" value="1"/>
</dbReference>
<dbReference type="Gene3D" id="3.40.50.1000">
    <property type="entry name" value="HAD superfamily/HAD-like"/>
    <property type="match status" value="2"/>
</dbReference>
<comment type="caution">
    <text evidence="1">The sequence shown here is derived from an EMBL/GenBank/DDBJ whole genome shotgun (WGS) entry which is preliminary data.</text>
</comment>
<dbReference type="GO" id="GO:0005737">
    <property type="term" value="C:cytoplasm"/>
    <property type="evidence" value="ECO:0007669"/>
    <property type="project" value="TreeGrafter"/>
</dbReference>
<dbReference type="EMBL" id="JAHEWX010000018">
    <property type="protein sequence ID" value="MBT1542796.1"/>
    <property type="molecule type" value="Genomic_DNA"/>
</dbReference>
<keyword evidence="1" id="KW-0378">Hydrolase</keyword>
<dbReference type="InterPro" id="IPR023214">
    <property type="entry name" value="HAD_sf"/>
</dbReference>
<dbReference type="AlphaFoldDB" id="A0A9Q2ZLG2"/>
<reference evidence="1" key="1">
    <citation type="submission" date="2021-05" db="EMBL/GenBank/DDBJ databases">
        <title>Whole genome sequence of Curtobacterium flaccumfaciens pv. flaccumfaciens strain CFBP 3417.</title>
        <authorList>
            <person name="Osdaghi E."/>
            <person name="Taghouti G."/>
            <person name="Portier P."/>
            <person name="Fazliarab A."/>
            <person name="Taghavi S.M."/>
            <person name="Briand M."/>
            <person name="Le-Saux M."/>
            <person name="Jacques M.-A."/>
        </authorList>
    </citation>
    <scope>NUCLEOTIDE SEQUENCE</scope>
    <source>
        <strain evidence="1">CFBP 3417</strain>
    </source>
</reference>
<evidence type="ECO:0000313" key="1">
    <source>
        <dbReference type="EMBL" id="MBT1542796.1"/>
    </source>
</evidence>
<protein>
    <submittedName>
        <fullName evidence="1">HAD-IIA family hydrolase</fullName>
    </submittedName>
</protein>
<dbReference type="Pfam" id="PF13344">
    <property type="entry name" value="Hydrolase_6"/>
    <property type="match status" value="1"/>
</dbReference>
<dbReference type="InterPro" id="IPR006439">
    <property type="entry name" value="HAD-SF_hydro_IA"/>
</dbReference>
<dbReference type="SUPFAM" id="SSF56784">
    <property type="entry name" value="HAD-like"/>
    <property type="match status" value="1"/>
</dbReference>
<gene>
    <name evidence="1" type="ORF">KK103_13580</name>
</gene>
<dbReference type="GO" id="GO:0016791">
    <property type="term" value="F:phosphatase activity"/>
    <property type="evidence" value="ECO:0007669"/>
    <property type="project" value="TreeGrafter"/>
</dbReference>